<dbReference type="Proteomes" id="UP000694501">
    <property type="component" value="Unassembled WGS sequence"/>
</dbReference>
<comment type="caution">
    <text evidence="3">The sequence shown here is derived from an EMBL/GenBank/DDBJ whole genome shotgun (WGS) entry which is preliminary data.</text>
</comment>
<evidence type="ECO:0000256" key="2">
    <source>
        <dbReference type="ARBA" id="ARBA00049106"/>
    </source>
</evidence>
<dbReference type="RefSeq" id="WP_211041928.1">
    <property type="nucleotide sequence ID" value="NZ_JAELVF020000001.1"/>
</dbReference>
<dbReference type="Gene3D" id="2.30.110.10">
    <property type="entry name" value="Electron Transport, Fmn-binding Protein, Chain A"/>
    <property type="match status" value="1"/>
</dbReference>
<dbReference type="AlphaFoldDB" id="A0A949JI87"/>
<dbReference type="InterPro" id="IPR004378">
    <property type="entry name" value="F420H2_quin_Rdtase"/>
</dbReference>
<name>A0A949JI87_9ACTN</name>
<dbReference type="GO" id="GO:0070967">
    <property type="term" value="F:coenzyme F420 binding"/>
    <property type="evidence" value="ECO:0007669"/>
    <property type="project" value="TreeGrafter"/>
</dbReference>
<gene>
    <name evidence="3" type="ORF">JGS22_016080</name>
</gene>
<proteinExistence type="inferred from homology"/>
<sequence length="95" mass="10558">MDLGGGRLFVVASAMGSPRHPDWYHNVVAHPGVTVEIGDERFPAEAVPASEEEYEELFAQALEQWPFLADHRERAERRLPLVELRPLPDPAAGDA</sequence>
<dbReference type="NCBIfam" id="TIGR00026">
    <property type="entry name" value="hi_GC_TIGR00026"/>
    <property type="match status" value="1"/>
</dbReference>
<dbReference type="PANTHER" id="PTHR39428">
    <property type="entry name" value="F420H(2)-DEPENDENT QUINONE REDUCTASE RV1261C"/>
    <property type="match status" value="1"/>
</dbReference>
<evidence type="ECO:0000256" key="1">
    <source>
        <dbReference type="ARBA" id="ARBA00008710"/>
    </source>
</evidence>
<dbReference type="InterPro" id="IPR012349">
    <property type="entry name" value="Split_barrel_FMN-bd"/>
</dbReference>
<dbReference type="EMBL" id="JAELVF020000001">
    <property type="protein sequence ID" value="MBU7599084.1"/>
    <property type="molecule type" value="Genomic_DNA"/>
</dbReference>
<dbReference type="Pfam" id="PF04075">
    <property type="entry name" value="F420H2_quin_red"/>
    <property type="match status" value="1"/>
</dbReference>
<reference evidence="3" key="1">
    <citation type="submission" date="2021-06" db="EMBL/GenBank/DDBJ databases">
        <title>Sequencing of actinobacteria type strains.</title>
        <authorList>
            <person name="Nguyen G.-S."/>
            <person name="Wentzel A."/>
        </authorList>
    </citation>
    <scope>NUCLEOTIDE SEQUENCE</scope>
    <source>
        <strain evidence="3">P38-E01</strain>
    </source>
</reference>
<comment type="similarity">
    <text evidence="1">Belongs to the F420H(2)-dependent quinone reductase family.</text>
</comment>
<evidence type="ECO:0000313" key="3">
    <source>
        <dbReference type="EMBL" id="MBU7599084.1"/>
    </source>
</evidence>
<accession>A0A949JI87</accession>
<dbReference type="PANTHER" id="PTHR39428:SF1">
    <property type="entry name" value="F420H(2)-DEPENDENT QUINONE REDUCTASE RV1261C"/>
    <property type="match status" value="1"/>
</dbReference>
<protein>
    <submittedName>
        <fullName evidence="3">Nitroreductase family deazaflavin-dependent oxidoreductase</fullName>
    </submittedName>
</protein>
<dbReference type="GO" id="GO:0005886">
    <property type="term" value="C:plasma membrane"/>
    <property type="evidence" value="ECO:0007669"/>
    <property type="project" value="TreeGrafter"/>
</dbReference>
<organism evidence="3 4">
    <name type="scientific">Streptomyces tardus</name>
    <dbReference type="NCBI Taxonomy" id="2780544"/>
    <lineage>
        <taxon>Bacteria</taxon>
        <taxon>Bacillati</taxon>
        <taxon>Actinomycetota</taxon>
        <taxon>Actinomycetes</taxon>
        <taxon>Kitasatosporales</taxon>
        <taxon>Streptomycetaceae</taxon>
        <taxon>Streptomyces</taxon>
    </lineage>
</organism>
<keyword evidence="4" id="KW-1185">Reference proteome</keyword>
<dbReference type="GO" id="GO:0016491">
    <property type="term" value="F:oxidoreductase activity"/>
    <property type="evidence" value="ECO:0007669"/>
    <property type="project" value="InterPro"/>
</dbReference>
<evidence type="ECO:0000313" key="4">
    <source>
        <dbReference type="Proteomes" id="UP000694501"/>
    </source>
</evidence>
<comment type="catalytic activity">
    <reaction evidence="2">
        <text>oxidized coenzyme F420-(gamma-L-Glu)(n) + a quinol + H(+) = reduced coenzyme F420-(gamma-L-Glu)(n) + a quinone</text>
        <dbReference type="Rhea" id="RHEA:39663"/>
        <dbReference type="Rhea" id="RHEA-COMP:12939"/>
        <dbReference type="Rhea" id="RHEA-COMP:14378"/>
        <dbReference type="ChEBI" id="CHEBI:15378"/>
        <dbReference type="ChEBI" id="CHEBI:24646"/>
        <dbReference type="ChEBI" id="CHEBI:132124"/>
        <dbReference type="ChEBI" id="CHEBI:133980"/>
        <dbReference type="ChEBI" id="CHEBI:139511"/>
    </reaction>
</comment>